<sequence>MTRRVPAEVWLSGECKVGTACNGHRQAEVCRYPAGQFSVRGAPFLTFNKKLVEGRNFGAICWQAEVLEVSNGYGFDAYRGLSGQLTRCSAGTRLA</sequence>
<name>A0A8X6UQY6_NEPPI</name>
<dbReference type="Proteomes" id="UP000887013">
    <property type="component" value="Unassembled WGS sequence"/>
</dbReference>
<keyword evidence="2" id="KW-1185">Reference proteome</keyword>
<dbReference type="EMBL" id="BMAW01038337">
    <property type="protein sequence ID" value="GFU51787.1"/>
    <property type="molecule type" value="Genomic_DNA"/>
</dbReference>
<dbReference type="AlphaFoldDB" id="A0A8X6UQY6"/>
<evidence type="ECO:0000313" key="2">
    <source>
        <dbReference type="Proteomes" id="UP000887013"/>
    </source>
</evidence>
<organism evidence="1 2">
    <name type="scientific">Nephila pilipes</name>
    <name type="common">Giant wood spider</name>
    <name type="synonym">Nephila maculata</name>
    <dbReference type="NCBI Taxonomy" id="299642"/>
    <lineage>
        <taxon>Eukaryota</taxon>
        <taxon>Metazoa</taxon>
        <taxon>Ecdysozoa</taxon>
        <taxon>Arthropoda</taxon>
        <taxon>Chelicerata</taxon>
        <taxon>Arachnida</taxon>
        <taxon>Araneae</taxon>
        <taxon>Araneomorphae</taxon>
        <taxon>Entelegynae</taxon>
        <taxon>Araneoidea</taxon>
        <taxon>Nephilidae</taxon>
        <taxon>Nephila</taxon>
    </lineage>
</organism>
<protein>
    <submittedName>
        <fullName evidence="1">Uncharacterized protein</fullName>
    </submittedName>
</protein>
<reference evidence="1" key="1">
    <citation type="submission" date="2020-08" db="EMBL/GenBank/DDBJ databases">
        <title>Multicomponent nature underlies the extraordinary mechanical properties of spider dragline silk.</title>
        <authorList>
            <person name="Kono N."/>
            <person name="Nakamura H."/>
            <person name="Mori M."/>
            <person name="Yoshida Y."/>
            <person name="Ohtoshi R."/>
            <person name="Malay A.D."/>
            <person name="Moran D.A.P."/>
            <person name="Tomita M."/>
            <person name="Numata K."/>
            <person name="Arakawa K."/>
        </authorList>
    </citation>
    <scope>NUCLEOTIDE SEQUENCE</scope>
</reference>
<comment type="caution">
    <text evidence="1">The sequence shown here is derived from an EMBL/GenBank/DDBJ whole genome shotgun (WGS) entry which is preliminary data.</text>
</comment>
<accession>A0A8X6UQY6</accession>
<proteinExistence type="predicted"/>
<evidence type="ECO:0000313" key="1">
    <source>
        <dbReference type="EMBL" id="GFU51787.1"/>
    </source>
</evidence>
<gene>
    <name evidence="1" type="ORF">NPIL_522661</name>
</gene>